<proteinExistence type="predicted"/>
<reference evidence="1 2" key="1">
    <citation type="submission" date="2024-02" db="EMBL/GenBank/DDBJ databases">
        <authorList>
            <person name="Chen Y."/>
            <person name="Shah S."/>
            <person name="Dougan E. K."/>
            <person name="Thang M."/>
            <person name="Chan C."/>
        </authorList>
    </citation>
    <scope>NUCLEOTIDE SEQUENCE [LARGE SCALE GENOMIC DNA]</scope>
</reference>
<organism evidence="1 2">
    <name type="scientific">Durusdinium trenchii</name>
    <dbReference type="NCBI Taxonomy" id="1381693"/>
    <lineage>
        <taxon>Eukaryota</taxon>
        <taxon>Sar</taxon>
        <taxon>Alveolata</taxon>
        <taxon>Dinophyceae</taxon>
        <taxon>Suessiales</taxon>
        <taxon>Symbiodiniaceae</taxon>
        <taxon>Durusdinium</taxon>
    </lineage>
</organism>
<evidence type="ECO:0000313" key="1">
    <source>
        <dbReference type="EMBL" id="CAK9007567.1"/>
    </source>
</evidence>
<dbReference type="EMBL" id="CAXAMN010004080">
    <property type="protein sequence ID" value="CAK9007567.1"/>
    <property type="molecule type" value="Genomic_DNA"/>
</dbReference>
<protein>
    <submittedName>
        <fullName evidence="1">Uncharacterized protein</fullName>
    </submittedName>
</protein>
<evidence type="ECO:0000313" key="2">
    <source>
        <dbReference type="Proteomes" id="UP001642484"/>
    </source>
</evidence>
<dbReference type="Proteomes" id="UP001642484">
    <property type="component" value="Unassembled WGS sequence"/>
</dbReference>
<sequence>MGQIGKTNARRRVQCFTPAHDAALLRFLQRRGLQLNEPNCARSHGGVCTLLRYATVQLFLSRSPAAPAHVVLQRLGAKPFLHPSIAIVYGATRSRNNLPLPMSEFKCAVDNAG</sequence>
<accession>A0ABP0IZP2</accession>
<keyword evidence="2" id="KW-1185">Reference proteome</keyword>
<name>A0ABP0IZP2_9DINO</name>
<comment type="caution">
    <text evidence="1">The sequence shown here is derived from an EMBL/GenBank/DDBJ whole genome shotgun (WGS) entry which is preliminary data.</text>
</comment>
<gene>
    <name evidence="1" type="ORF">CCMP2556_LOCUS8894</name>
</gene>